<proteinExistence type="inferred from homology"/>
<accession>A0A0F9K9W6</accession>
<dbReference type="GO" id="GO:0004170">
    <property type="term" value="F:dUTP diphosphatase activity"/>
    <property type="evidence" value="ECO:0007669"/>
    <property type="project" value="UniProtKB-EC"/>
</dbReference>
<dbReference type="EC" id="3.6.1.23" evidence="2"/>
<dbReference type="NCBIfam" id="NF001862">
    <property type="entry name" value="PRK00601.1"/>
    <property type="match status" value="1"/>
</dbReference>
<dbReference type="AlphaFoldDB" id="A0A0F9K9W6"/>
<dbReference type="Gene3D" id="2.70.40.10">
    <property type="match status" value="1"/>
</dbReference>
<gene>
    <name evidence="6" type="ORF">LCGC14_1430550</name>
</gene>
<evidence type="ECO:0000259" key="5">
    <source>
        <dbReference type="Pfam" id="PF00692"/>
    </source>
</evidence>
<feature type="domain" description="dUTPase-like" evidence="5">
    <location>
        <begin position="69"/>
        <end position="200"/>
    </location>
</feature>
<dbReference type="InterPro" id="IPR036157">
    <property type="entry name" value="dUTPase-like_sf"/>
</dbReference>
<sequence length="201" mass="22677">MKLKEIQQKQNDIGLLQMYMQLYDRKVLSKETLLKNFGFNLEGEKKKVEKESCCCEVPIIKWKKLDPKAIIPKYATEGAAAFDFHALIDKDLTLEPGKRIIILTGLAVEIPVGWELLVSPRSGHSFNHGITILNSPGIIDSDFRMECKVVLHNTSSEPFSIKNKDRIAQARINKSTQVKMEVVEELSKTNRGEGCCNSTGR</sequence>
<evidence type="ECO:0000256" key="2">
    <source>
        <dbReference type="ARBA" id="ARBA00012379"/>
    </source>
</evidence>
<comment type="similarity">
    <text evidence="1">Belongs to the dUTPase family.</text>
</comment>
<dbReference type="GO" id="GO:0006226">
    <property type="term" value="P:dUMP biosynthetic process"/>
    <property type="evidence" value="ECO:0007669"/>
    <property type="project" value="InterPro"/>
</dbReference>
<dbReference type="InterPro" id="IPR033704">
    <property type="entry name" value="dUTPase_trimeric"/>
</dbReference>
<protein>
    <recommendedName>
        <fullName evidence="2">dUTP diphosphatase</fullName>
        <ecNumber evidence="2">3.6.1.23</ecNumber>
    </recommendedName>
</protein>
<keyword evidence="3" id="KW-0378">Hydrolase</keyword>
<keyword evidence="4" id="KW-0546">Nucleotide metabolism</keyword>
<dbReference type="EMBL" id="LAZR01009633">
    <property type="protein sequence ID" value="KKM71446.1"/>
    <property type="molecule type" value="Genomic_DNA"/>
</dbReference>
<organism evidence="6">
    <name type="scientific">marine sediment metagenome</name>
    <dbReference type="NCBI Taxonomy" id="412755"/>
    <lineage>
        <taxon>unclassified sequences</taxon>
        <taxon>metagenomes</taxon>
        <taxon>ecological metagenomes</taxon>
    </lineage>
</organism>
<dbReference type="InterPro" id="IPR029054">
    <property type="entry name" value="dUTPase-like"/>
</dbReference>
<reference evidence="6" key="1">
    <citation type="journal article" date="2015" name="Nature">
        <title>Complex archaea that bridge the gap between prokaryotes and eukaryotes.</title>
        <authorList>
            <person name="Spang A."/>
            <person name="Saw J.H."/>
            <person name="Jorgensen S.L."/>
            <person name="Zaremba-Niedzwiedzka K."/>
            <person name="Martijn J."/>
            <person name="Lind A.E."/>
            <person name="van Eijk R."/>
            <person name="Schleper C."/>
            <person name="Guy L."/>
            <person name="Ettema T.J."/>
        </authorList>
    </citation>
    <scope>NUCLEOTIDE SEQUENCE</scope>
</reference>
<dbReference type="PANTHER" id="PTHR11241:SF0">
    <property type="entry name" value="DEOXYURIDINE 5'-TRIPHOSPHATE NUCLEOTIDOHYDROLASE"/>
    <property type="match status" value="1"/>
</dbReference>
<dbReference type="NCBIfam" id="TIGR00576">
    <property type="entry name" value="dut"/>
    <property type="match status" value="1"/>
</dbReference>
<evidence type="ECO:0000256" key="3">
    <source>
        <dbReference type="ARBA" id="ARBA00022801"/>
    </source>
</evidence>
<evidence type="ECO:0000256" key="4">
    <source>
        <dbReference type="ARBA" id="ARBA00023080"/>
    </source>
</evidence>
<dbReference type="CDD" id="cd07557">
    <property type="entry name" value="trimeric_dUTPase"/>
    <property type="match status" value="1"/>
</dbReference>
<evidence type="ECO:0000313" key="6">
    <source>
        <dbReference type="EMBL" id="KKM71446.1"/>
    </source>
</evidence>
<dbReference type="SUPFAM" id="SSF51283">
    <property type="entry name" value="dUTPase-like"/>
    <property type="match status" value="1"/>
</dbReference>
<dbReference type="GO" id="GO:0046081">
    <property type="term" value="P:dUTP catabolic process"/>
    <property type="evidence" value="ECO:0007669"/>
    <property type="project" value="InterPro"/>
</dbReference>
<dbReference type="PANTHER" id="PTHR11241">
    <property type="entry name" value="DEOXYURIDINE 5'-TRIPHOSPHATE NUCLEOTIDOHYDROLASE"/>
    <property type="match status" value="1"/>
</dbReference>
<dbReference type="InterPro" id="IPR008181">
    <property type="entry name" value="dUTPase"/>
</dbReference>
<dbReference type="Pfam" id="PF00692">
    <property type="entry name" value="dUTPase"/>
    <property type="match status" value="1"/>
</dbReference>
<name>A0A0F9K9W6_9ZZZZ</name>
<comment type="caution">
    <text evidence="6">The sequence shown here is derived from an EMBL/GenBank/DDBJ whole genome shotgun (WGS) entry which is preliminary data.</text>
</comment>
<evidence type="ECO:0000256" key="1">
    <source>
        <dbReference type="ARBA" id="ARBA00006581"/>
    </source>
</evidence>
<dbReference type="GO" id="GO:0000287">
    <property type="term" value="F:magnesium ion binding"/>
    <property type="evidence" value="ECO:0007669"/>
    <property type="project" value="InterPro"/>
</dbReference>